<keyword evidence="2 4" id="KW-0853">WD repeat</keyword>
<dbReference type="GO" id="GO:0120330">
    <property type="term" value="C:rixosome complex"/>
    <property type="evidence" value="ECO:0007669"/>
    <property type="project" value="TreeGrafter"/>
</dbReference>
<keyword evidence="6" id="KW-1185">Reference proteome</keyword>
<name>A0AAD5TLP1_9FUNG</name>
<dbReference type="SMART" id="SM00320">
    <property type="entry name" value="WD40"/>
    <property type="match status" value="5"/>
</dbReference>
<organism evidence="5 6">
    <name type="scientific">Geranomyces variabilis</name>
    <dbReference type="NCBI Taxonomy" id="109894"/>
    <lineage>
        <taxon>Eukaryota</taxon>
        <taxon>Fungi</taxon>
        <taxon>Fungi incertae sedis</taxon>
        <taxon>Chytridiomycota</taxon>
        <taxon>Chytridiomycota incertae sedis</taxon>
        <taxon>Chytridiomycetes</taxon>
        <taxon>Spizellomycetales</taxon>
        <taxon>Powellomycetaceae</taxon>
        <taxon>Geranomyces</taxon>
    </lineage>
</organism>
<dbReference type="EMBL" id="JADGJQ010000027">
    <property type="protein sequence ID" value="KAJ3178325.1"/>
    <property type="molecule type" value="Genomic_DNA"/>
</dbReference>
<dbReference type="PROSITE" id="PS50294">
    <property type="entry name" value="WD_REPEATS_REGION"/>
    <property type="match status" value="2"/>
</dbReference>
<evidence type="ECO:0000313" key="6">
    <source>
        <dbReference type="Proteomes" id="UP001212152"/>
    </source>
</evidence>
<gene>
    <name evidence="5" type="primary">IPI3</name>
    <name evidence="5" type="ORF">HDU87_003637</name>
</gene>
<dbReference type="PANTHER" id="PTHR18763:SF0">
    <property type="entry name" value="WD REPEAT-CONTAINING PROTEIN 18"/>
    <property type="match status" value="1"/>
</dbReference>
<accession>A0AAD5TLP1</accession>
<comment type="similarity">
    <text evidence="1">Belongs to the WD repeat IPI3/WDR18 family.</text>
</comment>
<dbReference type="PROSITE" id="PS50082">
    <property type="entry name" value="WD_REPEATS_2"/>
    <property type="match status" value="3"/>
</dbReference>
<protein>
    <submittedName>
        <fullName evidence="5">Pre-rRNA-processing protein ipi3</fullName>
    </submittedName>
</protein>
<feature type="repeat" description="WD" evidence="4">
    <location>
        <begin position="287"/>
        <end position="328"/>
    </location>
</feature>
<dbReference type="AlphaFoldDB" id="A0AAD5TLP1"/>
<feature type="repeat" description="WD" evidence="4">
    <location>
        <begin position="170"/>
        <end position="214"/>
    </location>
</feature>
<dbReference type="GO" id="GO:0005656">
    <property type="term" value="C:nuclear pre-replicative complex"/>
    <property type="evidence" value="ECO:0007669"/>
    <property type="project" value="TreeGrafter"/>
</dbReference>
<dbReference type="Proteomes" id="UP001212152">
    <property type="component" value="Unassembled WGS sequence"/>
</dbReference>
<keyword evidence="3" id="KW-0677">Repeat</keyword>
<evidence type="ECO:0000313" key="5">
    <source>
        <dbReference type="EMBL" id="KAJ3178325.1"/>
    </source>
</evidence>
<comment type="caution">
    <text evidence="5">The sequence shown here is derived from an EMBL/GenBank/DDBJ whole genome shotgun (WGS) entry which is preliminary data.</text>
</comment>
<dbReference type="InterPro" id="IPR045227">
    <property type="entry name" value="WDR18/Ipi3/RID3"/>
</dbReference>
<evidence type="ECO:0000256" key="3">
    <source>
        <dbReference type="ARBA" id="ARBA00022737"/>
    </source>
</evidence>
<feature type="repeat" description="WD" evidence="4">
    <location>
        <begin position="118"/>
        <end position="151"/>
    </location>
</feature>
<dbReference type="SUPFAM" id="SSF50978">
    <property type="entry name" value="WD40 repeat-like"/>
    <property type="match status" value="1"/>
</dbReference>
<dbReference type="GO" id="GO:0006364">
    <property type="term" value="P:rRNA processing"/>
    <property type="evidence" value="ECO:0007669"/>
    <property type="project" value="TreeGrafter"/>
</dbReference>
<dbReference type="Gene3D" id="2.130.10.10">
    <property type="entry name" value="YVTN repeat-like/Quinoprotein amine dehydrogenase"/>
    <property type="match status" value="3"/>
</dbReference>
<dbReference type="Pfam" id="PF00400">
    <property type="entry name" value="WD40"/>
    <property type="match status" value="3"/>
</dbReference>
<evidence type="ECO:0000256" key="2">
    <source>
        <dbReference type="ARBA" id="ARBA00022574"/>
    </source>
</evidence>
<dbReference type="InterPro" id="IPR001680">
    <property type="entry name" value="WD40_rpt"/>
</dbReference>
<dbReference type="InterPro" id="IPR015943">
    <property type="entry name" value="WD40/YVTN_repeat-like_dom_sf"/>
</dbReference>
<dbReference type="PANTHER" id="PTHR18763">
    <property type="entry name" value="WD-REPEAT PROTEIN 18"/>
    <property type="match status" value="1"/>
</dbReference>
<dbReference type="PRINTS" id="PR00320">
    <property type="entry name" value="GPROTEINBRPT"/>
</dbReference>
<dbReference type="GO" id="GO:0006261">
    <property type="term" value="P:DNA-templated DNA replication"/>
    <property type="evidence" value="ECO:0007669"/>
    <property type="project" value="TreeGrafter"/>
</dbReference>
<proteinExistence type="inferred from homology"/>
<evidence type="ECO:0000256" key="4">
    <source>
        <dbReference type="PROSITE-ProRule" id="PRU00221"/>
    </source>
</evidence>
<dbReference type="InterPro" id="IPR036322">
    <property type="entry name" value="WD40_repeat_dom_sf"/>
</dbReference>
<reference evidence="5" key="1">
    <citation type="submission" date="2020-05" db="EMBL/GenBank/DDBJ databases">
        <title>Phylogenomic resolution of chytrid fungi.</title>
        <authorList>
            <person name="Stajich J.E."/>
            <person name="Amses K."/>
            <person name="Simmons R."/>
            <person name="Seto K."/>
            <person name="Myers J."/>
            <person name="Bonds A."/>
            <person name="Quandt C.A."/>
            <person name="Barry K."/>
            <person name="Liu P."/>
            <person name="Grigoriev I."/>
            <person name="Longcore J.E."/>
            <person name="James T.Y."/>
        </authorList>
    </citation>
    <scope>NUCLEOTIDE SEQUENCE</scope>
    <source>
        <strain evidence="5">JEL0379</strain>
    </source>
</reference>
<evidence type="ECO:0000256" key="1">
    <source>
        <dbReference type="ARBA" id="ARBA00010143"/>
    </source>
</evidence>
<sequence>MLAEVAVTASSSGSLVYVWDLRSGAILASLKGNNSAPRTTTTLPSQCLYSDAFLAAQNDRALVNVWSWAKSQILAKFPLPEKLSALCASHSGLYCVGGGESGRLYVWEMATGKLLRTFDAHYKAVRVVRFTDDDAAFVTGGEDSVANVWRIAGVVDPGTESIVVTPHASLSGHALPITDIAIGFGLFGSARIVTSSADCTCKIWEAGSGDLLTTLLFPTAVTAVALDQTETRLYTGAADGKIHCTNLYRGGGGARDPPYGLAQGVTAGDAADAAADADEPGSTGGVFPGHTACVSSLAFSFDGSLLLSGSDDGTAIVWDTASKQAMRTFSMHKTPVTSVTVLLQPPHLGDVGAASQLLASAVRPWQKHVAGADTEENGQRDVSWLLPAVAGSLPDNYSSEPALSVGFLASVERRVQELKSVEA</sequence>
<dbReference type="InterPro" id="IPR020472">
    <property type="entry name" value="WD40_PAC1"/>
</dbReference>